<keyword evidence="5 9" id="KW-0547">Nucleotide-binding</keyword>
<dbReference type="InterPro" id="IPR027417">
    <property type="entry name" value="P-loop_NTPase"/>
</dbReference>
<keyword evidence="7 9" id="KW-0067">ATP-binding</keyword>
<dbReference type="PANTHER" id="PTHR23117">
    <property type="entry name" value="GUANYLATE KINASE-RELATED"/>
    <property type="match status" value="1"/>
</dbReference>
<evidence type="ECO:0000313" key="11">
    <source>
        <dbReference type="EMBL" id="GIU67259.1"/>
    </source>
</evidence>
<sequence length="215" mass="24759">MSNDVNEPHRRGLMLALVSPSGAGKTTLSRRLVDEDPNITLSVSWTTRSPRPGEVDGIHYHFVDKDQFRTHRAHDGFLEWAEVHDHYYGSPRDSAFAQLRSGHDLMFDVDWQGALQLRTSAPGDVVKVFILPPNMAELKRRLILRGQDSPAVIKKRMTNAYGEISRWENFDYVLVNDDLDLSYARLKTILEAERMRRTRQPWLGVFVQSLLREDT</sequence>
<dbReference type="PROSITE" id="PS50052">
    <property type="entry name" value="GUANYLATE_KINASE_2"/>
    <property type="match status" value="1"/>
</dbReference>
<evidence type="ECO:0000256" key="4">
    <source>
        <dbReference type="ARBA" id="ARBA00022679"/>
    </source>
</evidence>
<dbReference type="PANTHER" id="PTHR23117:SF13">
    <property type="entry name" value="GUANYLATE KINASE"/>
    <property type="match status" value="1"/>
</dbReference>
<dbReference type="NCBIfam" id="TIGR03263">
    <property type="entry name" value="guanyl_kin"/>
    <property type="match status" value="1"/>
</dbReference>
<evidence type="ECO:0000256" key="6">
    <source>
        <dbReference type="ARBA" id="ARBA00022777"/>
    </source>
</evidence>
<evidence type="ECO:0000256" key="9">
    <source>
        <dbReference type="HAMAP-Rule" id="MF_00328"/>
    </source>
</evidence>
<dbReference type="Pfam" id="PF00625">
    <property type="entry name" value="Guanylate_kin"/>
    <property type="match status" value="1"/>
</dbReference>
<dbReference type="SMART" id="SM00072">
    <property type="entry name" value="GuKc"/>
    <property type="match status" value="1"/>
</dbReference>
<dbReference type="GO" id="GO:0016301">
    <property type="term" value="F:kinase activity"/>
    <property type="evidence" value="ECO:0007669"/>
    <property type="project" value="UniProtKB-KW"/>
</dbReference>
<dbReference type="HAMAP" id="MF_00328">
    <property type="entry name" value="Guanylate_kinase"/>
    <property type="match status" value="1"/>
</dbReference>
<evidence type="ECO:0000256" key="3">
    <source>
        <dbReference type="ARBA" id="ARBA00016296"/>
    </source>
</evidence>
<dbReference type="Proteomes" id="UP001161064">
    <property type="component" value="Unassembled WGS sequence"/>
</dbReference>
<evidence type="ECO:0000256" key="8">
    <source>
        <dbReference type="ARBA" id="ARBA00030128"/>
    </source>
</evidence>
<feature type="binding site" evidence="9">
    <location>
        <begin position="19"/>
        <end position="26"/>
    </location>
    <ligand>
        <name>ATP</name>
        <dbReference type="ChEBI" id="CHEBI:30616"/>
    </ligand>
</feature>
<dbReference type="SUPFAM" id="SSF52540">
    <property type="entry name" value="P-loop containing nucleoside triphosphate hydrolases"/>
    <property type="match status" value="1"/>
</dbReference>
<proteinExistence type="inferred from homology"/>
<organism evidence="11 12">
    <name type="scientific">Candidatus Phycosocius spiralis</name>
    <dbReference type="NCBI Taxonomy" id="2815099"/>
    <lineage>
        <taxon>Bacteria</taxon>
        <taxon>Pseudomonadati</taxon>
        <taxon>Pseudomonadota</taxon>
        <taxon>Alphaproteobacteria</taxon>
        <taxon>Caulobacterales</taxon>
        <taxon>Caulobacterales incertae sedis</taxon>
        <taxon>Candidatus Phycosocius</taxon>
    </lineage>
</organism>
<reference evidence="11" key="1">
    <citation type="submission" date="2021-05" db="EMBL/GenBank/DDBJ databases">
        <authorList>
            <person name="Tanabe Y."/>
        </authorList>
    </citation>
    <scope>NUCLEOTIDE SEQUENCE</scope>
    <source>
        <strain evidence="11">BOTRYCO-1</strain>
    </source>
</reference>
<accession>A0ABQ4PW31</accession>
<dbReference type="InterPro" id="IPR017665">
    <property type="entry name" value="Guanylate_kinase"/>
</dbReference>
<reference evidence="11" key="2">
    <citation type="journal article" date="2023" name="ISME Commun">
        <title>Characterization of a bloom-associated alphaproteobacterial lineage, 'Candidatus Phycosocius': insights into freshwater algal-bacterial interactions.</title>
        <authorList>
            <person name="Tanabe Y."/>
            <person name="Yamaguchi H."/>
            <person name="Yoshida M."/>
            <person name="Kai A."/>
            <person name="Okazaki Y."/>
        </authorList>
    </citation>
    <scope>NUCLEOTIDE SEQUENCE</scope>
    <source>
        <strain evidence="11">BOTRYCO-1</strain>
    </source>
</reference>
<name>A0ABQ4PW31_9PROT</name>
<comment type="catalytic activity">
    <reaction evidence="9">
        <text>GMP + ATP = GDP + ADP</text>
        <dbReference type="Rhea" id="RHEA:20780"/>
        <dbReference type="ChEBI" id="CHEBI:30616"/>
        <dbReference type="ChEBI" id="CHEBI:58115"/>
        <dbReference type="ChEBI" id="CHEBI:58189"/>
        <dbReference type="ChEBI" id="CHEBI:456216"/>
        <dbReference type="EC" id="2.7.4.8"/>
    </reaction>
</comment>
<keyword evidence="12" id="KW-1185">Reference proteome</keyword>
<comment type="function">
    <text evidence="9">Essential for recycling GMP and indirectly, cGMP.</text>
</comment>
<dbReference type="RefSeq" id="WP_284360073.1">
    <property type="nucleotide sequence ID" value="NZ_BPFZ01000008.1"/>
</dbReference>
<dbReference type="InterPro" id="IPR020590">
    <property type="entry name" value="Guanylate_kinase_CS"/>
</dbReference>
<dbReference type="EC" id="2.7.4.8" evidence="2 9"/>
<evidence type="ECO:0000259" key="10">
    <source>
        <dbReference type="PROSITE" id="PS50052"/>
    </source>
</evidence>
<comment type="similarity">
    <text evidence="1 9">Belongs to the guanylate kinase family.</text>
</comment>
<comment type="caution">
    <text evidence="11">The sequence shown here is derived from an EMBL/GenBank/DDBJ whole genome shotgun (WGS) entry which is preliminary data.</text>
</comment>
<dbReference type="InterPro" id="IPR008144">
    <property type="entry name" value="Guanylate_kin-like_dom"/>
</dbReference>
<gene>
    <name evidence="9 11" type="primary">gmk</name>
    <name evidence="11" type="ORF">PsB1_1413</name>
</gene>
<dbReference type="Gene3D" id="3.40.50.300">
    <property type="entry name" value="P-loop containing nucleotide triphosphate hydrolases"/>
    <property type="match status" value="1"/>
</dbReference>
<keyword evidence="6 9" id="KW-0418">Kinase</keyword>
<dbReference type="InterPro" id="IPR008145">
    <property type="entry name" value="GK/Ca_channel_bsu"/>
</dbReference>
<dbReference type="Gene3D" id="3.30.63.10">
    <property type="entry name" value="Guanylate Kinase phosphate binding domain"/>
    <property type="match status" value="1"/>
</dbReference>
<evidence type="ECO:0000256" key="2">
    <source>
        <dbReference type="ARBA" id="ARBA00012961"/>
    </source>
</evidence>
<keyword evidence="9" id="KW-0963">Cytoplasm</keyword>
<feature type="domain" description="Guanylate kinase-like" evidence="10">
    <location>
        <begin position="12"/>
        <end position="191"/>
    </location>
</feature>
<evidence type="ECO:0000256" key="1">
    <source>
        <dbReference type="ARBA" id="ARBA00005790"/>
    </source>
</evidence>
<evidence type="ECO:0000313" key="12">
    <source>
        <dbReference type="Proteomes" id="UP001161064"/>
    </source>
</evidence>
<evidence type="ECO:0000256" key="7">
    <source>
        <dbReference type="ARBA" id="ARBA00022840"/>
    </source>
</evidence>
<dbReference type="PROSITE" id="PS00856">
    <property type="entry name" value="GUANYLATE_KINASE_1"/>
    <property type="match status" value="1"/>
</dbReference>
<dbReference type="EMBL" id="BPFZ01000008">
    <property type="protein sequence ID" value="GIU67259.1"/>
    <property type="molecule type" value="Genomic_DNA"/>
</dbReference>
<protein>
    <recommendedName>
        <fullName evidence="3 9">Guanylate kinase</fullName>
        <ecNumber evidence="2 9">2.7.4.8</ecNumber>
    </recommendedName>
    <alternativeName>
        <fullName evidence="8 9">GMP kinase</fullName>
    </alternativeName>
</protein>
<keyword evidence="4 9" id="KW-0808">Transferase</keyword>
<evidence type="ECO:0000256" key="5">
    <source>
        <dbReference type="ARBA" id="ARBA00022741"/>
    </source>
</evidence>
<comment type="subcellular location">
    <subcellularLocation>
        <location evidence="9">Cytoplasm</location>
    </subcellularLocation>
</comment>
<dbReference type="CDD" id="cd00071">
    <property type="entry name" value="GMPK"/>
    <property type="match status" value="1"/>
</dbReference>